<dbReference type="AlphaFoldDB" id="A0A225W5R7"/>
<accession>A0A225W5R7</accession>
<evidence type="ECO:0000313" key="1">
    <source>
        <dbReference type="EMBL" id="OWZ12704.1"/>
    </source>
</evidence>
<dbReference type="Proteomes" id="UP000198211">
    <property type="component" value="Unassembled WGS sequence"/>
</dbReference>
<reference evidence="2" key="1">
    <citation type="submission" date="2017-03" db="EMBL/GenBank/DDBJ databases">
        <title>Phytopthora megakarya and P. palmivora, two closely related causual agents of cacao black pod achieved similar genome size and gene model numbers by different mechanisms.</title>
        <authorList>
            <person name="Ali S."/>
            <person name="Shao J."/>
            <person name="Larry D.J."/>
            <person name="Kronmiller B."/>
            <person name="Shen D."/>
            <person name="Strem M.D."/>
            <person name="Melnick R.L."/>
            <person name="Guiltinan M.J."/>
            <person name="Tyler B.M."/>
            <person name="Meinhardt L.W."/>
            <person name="Bailey B.A."/>
        </authorList>
    </citation>
    <scope>NUCLEOTIDE SEQUENCE [LARGE SCALE GENOMIC DNA]</scope>
    <source>
        <strain evidence="2">zdho120</strain>
    </source>
</reference>
<sequence length="148" mass="16768">MQLNADTARSQMLATITFPDNGVLSLNRVLEWAYNTSDKNYAKKIIDSYPVVVKDDLLSARTARSHRVRADDNEFNYNFVIPHVLVIKLDAVLRAEKNKRPPSNYFATWHPEMSTKNSSSTIYAGSASNGVPIWIGYNRATEVTYRPN</sequence>
<comment type="caution">
    <text evidence="1">The sequence shown here is derived from an EMBL/GenBank/DDBJ whole genome shotgun (WGS) entry which is preliminary data.</text>
</comment>
<dbReference type="OrthoDB" id="129096at2759"/>
<gene>
    <name evidence="1" type="ORF">PHMEG_00014088</name>
</gene>
<name>A0A225W5R7_9STRA</name>
<keyword evidence="2" id="KW-1185">Reference proteome</keyword>
<evidence type="ECO:0000313" key="2">
    <source>
        <dbReference type="Proteomes" id="UP000198211"/>
    </source>
</evidence>
<protein>
    <submittedName>
        <fullName evidence="1">Uncharacterized protein</fullName>
    </submittedName>
</protein>
<organism evidence="1 2">
    <name type="scientific">Phytophthora megakarya</name>
    <dbReference type="NCBI Taxonomy" id="4795"/>
    <lineage>
        <taxon>Eukaryota</taxon>
        <taxon>Sar</taxon>
        <taxon>Stramenopiles</taxon>
        <taxon>Oomycota</taxon>
        <taxon>Peronosporomycetes</taxon>
        <taxon>Peronosporales</taxon>
        <taxon>Peronosporaceae</taxon>
        <taxon>Phytophthora</taxon>
    </lineage>
</organism>
<dbReference type="EMBL" id="NBNE01001773">
    <property type="protein sequence ID" value="OWZ12704.1"/>
    <property type="molecule type" value="Genomic_DNA"/>
</dbReference>
<proteinExistence type="predicted"/>